<accession>A0A937G746</accession>
<evidence type="ECO:0000313" key="2">
    <source>
        <dbReference type="Proteomes" id="UP000614216"/>
    </source>
</evidence>
<keyword evidence="2" id="KW-1185">Reference proteome</keyword>
<dbReference type="RefSeq" id="WP_202859198.1">
    <property type="nucleotide sequence ID" value="NZ_JAEUGD010000067.1"/>
</dbReference>
<sequence length="94" mass="11025">MARYLGWSPMPNKLFAWQNTQGELIAESIYWANGNINMTPRKDGEVGEGWFVVISRLDQIRIAEKNLCLQKKLNRFMYKESVLMKNQIFDVVKI</sequence>
<dbReference type="Proteomes" id="UP000614216">
    <property type="component" value="Unassembled WGS sequence"/>
</dbReference>
<reference evidence="1" key="1">
    <citation type="submission" date="2021-01" db="EMBL/GenBank/DDBJ databases">
        <title>Fulvivirga kasyanovii gen. nov., sp nov., a novel member of the phylum Bacteroidetes isolated from seawater in a mussel farm.</title>
        <authorList>
            <person name="Zhao L.-H."/>
            <person name="Wang Z.-J."/>
        </authorList>
    </citation>
    <scope>NUCLEOTIDE SEQUENCE</scope>
    <source>
        <strain evidence="1">29W222</strain>
    </source>
</reference>
<dbReference type="EMBL" id="JAEUGD010000067">
    <property type="protein sequence ID" value="MBL6449651.1"/>
    <property type="molecule type" value="Genomic_DNA"/>
</dbReference>
<dbReference type="AlphaFoldDB" id="A0A937G746"/>
<evidence type="ECO:0000313" key="1">
    <source>
        <dbReference type="EMBL" id="MBL6449651.1"/>
    </source>
</evidence>
<gene>
    <name evidence="1" type="ORF">JMN32_25295</name>
</gene>
<name>A0A937G746_9BACT</name>
<proteinExistence type="predicted"/>
<protein>
    <submittedName>
        <fullName evidence="1">Uncharacterized protein</fullName>
    </submittedName>
</protein>
<comment type="caution">
    <text evidence="1">The sequence shown here is derived from an EMBL/GenBank/DDBJ whole genome shotgun (WGS) entry which is preliminary data.</text>
</comment>
<organism evidence="1 2">
    <name type="scientific">Fulvivirga marina</name>
    <dbReference type="NCBI Taxonomy" id="2494733"/>
    <lineage>
        <taxon>Bacteria</taxon>
        <taxon>Pseudomonadati</taxon>
        <taxon>Bacteroidota</taxon>
        <taxon>Cytophagia</taxon>
        <taxon>Cytophagales</taxon>
        <taxon>Fulvivirgaceae</taxon>
        <taxon>Fulvivirga</taxon>
    </lineage>
</organism>